<keyword evidence="3" id="KW-0862">Zinc</keyword>
<dbReference type="PANTHER" id="PTHR25462:SF299">
    <property type="entry name" value="E3 UBIQUITIN-PROTEIN LIGASE TRIM56"/>
    <property type="match status" value="1"/>
</dbReference>
<dbReference type="InterPro" id="IPR017907">
    <property type="entry name" value="Znf_RING_CS"/>
</dbReference>
<dbReference type="RefSeq" id="XP_035825054.1">
    <property type="nucleotide sequence ID" value="XM_035969161.1"/>
</dbReference>
<dbReference type="SMART" id="SM00336">
    <property type="entry name" value="BBOX"/>
    <property type="match status" value="1"/>
</dbReference>
<sequence length="441" mass="50343">MDSEKIERLRERLLQCAVCMDEYKDPRILPCHHTLCFECIESVVQSSSASGRFFRCPQCRSDVCVPRGGVGDMPINFYIISLQDELGAKGYAGNCDICERDWLVSQFRCIDCDLDICRFCIHAHRLETHTEPPKILRIEAKANTFQFASNRVCREHADEILQMFCCTCHEAICVTCSCGDHKRHNVVPITVKLQESKTYLQAELDRLTTEKRSAVKVAELIQKTKEEVVEVSNRSMLALDAAAHRACAAIMNRKSELNKQILHSEKGQVNSIADAMNDFKLYTQRLDRGLAFLSDLQDNDICLEVVDTYKDFSNKMESMRKTFASNHVRLQHNIFTASDHTNTIKLPGGLSDHFIFYGKLGHMSWKSFCLSIDPRSLTVTKRLRGVSRLSESVIVKRFAQCIFAFIVCQFILFIWDTTGAYDLINSQFCALLLVLSNMLNW</sequence>
<evidence type="ECO:0000256" key="4">
    <source>
        <dbReference type="PROSITE-ProRule" id="PRU00024"/>
    </source>
</evidence>
<reference evidence="8 9" key="1">
    <citation type="submission" date="2025-05" db="UniProtKB">
        <authorList>
            <consortium name="RefSeq"/>
        </authorList>
    </citation>
    <scope>IDENTIFICATION</scope>
</reference>
<dbReference type="GeneID" id="101848790"/>
<dbReference type="InterPro" id="IPR047153">
    <property type="entry name" value="TRIM45/56/19-like"/>
</dbReference>
<organism evidence="7 8">
    <name type="scientific">Aplysia californica</name>
    <name type="common">California sea hare</name>
    <dbReference type="NCBI Taxonomy" id="6500"/>
    <lineage>
        <taxon>Eukaryota</taxon>
        <taxon>Metazoa</taxon>
        <taxon>Spiralia</taxon>
        <taxon>Lophotrochozoa</taxon>
        <taxon>Mollusca</taxon>
        <taxon>Gastropoda</taxon>
        <taxon>Heterobranchia</taxon>
        <taxon>Euthyneura</taxon>
        <taxon>Tectipleura</taxon>
        <taxon>Aplysiida</taxon>
        <taxon>Aplysioidea</taxon>
        <taxon>Aplysiidae</taxon>
        <taxon>Aplysia</taxon>
    </lineage>
</organism>
<dbReference type="SMART" id="SM00184">
    <property type="entry name" value="RING"/>
    <property type="match status" value="1"/>
</dbReference>
<evidence type="ECO:0000256" key="1">
    <source>
        <dbReference type="ARBA" id="ARBA00022723"/>
    </source>
</evidence>
<keyword evidence="1" id="KW-0479">Metal-binding</keyword>
<evidence type="ECO:0000313" key="9">
    <source>
        <dbReference type="RefSeq" id="XP_035825054.1"/>
    </source>
</evidence>
<evidence type="ECO:0000259" key="6">
    <source>
        <dbReference type="PROSITE" id="PS50119"/>
    </source>
</evidence>
<keyword evidence="2 4" id="KW-0863">Zinc-finger</keyword>
<dbReference type="CDD" id="cd19756">
    <property type="entry name" value="Bbox2"/>
    <property type="match status" value="1"/>
</dbReference>
<dbReference type="Pfam" id="PF13445">
    <property type="entry name" value="zf-RING_UBOX"/>
    <property type="match status" value="1"/>
</dbReference>
<dbReference type="PROSITE" id="PS50089">
    <property type="entry name" value="ZF_RING_2"/>
    <property type="match status" value="1"/>
</dbReference>
<accession>A0ABM0JB30</accession>
<dbReference type="PROSITE" id="PS50119">
    <property type="entry name" value="ZF_BBOX"/>
    <property type="match status" value="1"/>
</dbReference>
<feature type="domain" description="RING-type" evidence="5">
    <location>
        <begin position="16"/>
        <end position="60"/>
    </location>
</feature>
<evidence type="ECO:0000256" key="3">
    <source>
        <dbReference type="ARBA" id="ARBA00022833"/>
    </source>
</evidence>
<dbReference type="InterPro" id="IPR001841">
    <property type="entry name" value="Znf_RING"/>
</dbReference>
<gene>
    <name evidence="8 9" type="primary">LOC101848790</name>
</gene>
<protein>
    <submittedName>
        <fullName evidence="8 9">E3 ubiquitin-protein ligase TRIM56</fullName>
    </submittedName>
</protein>
<dbReference type="RefSeq" id="XP_005089573.1">
    <property type="nucleotide sequence ID" value="XM_005089516.3"/>
</dbReference>
<dbReference type="SUPFAM" id="SSF57850">
    <property type="entry name" value="RING/U-box"/>
    <property type="match status" value="1"/>
</dbReference>
<dbReference type="SUPFAM" id="SSF57845">
    <property type="entry name" value="B-box zinc-binding domain"/>
    <property type="match status" value="1"/>
</dbReference>
<dbReference type="Gene3D" id="3.30.40.10">
    <property type="entry name" value="Zinc/RING finger domain, C3HC4 (zinc finger)"/>
    <property type="match status" value="1"/>
</dbReference>
<evidence type="ECO:0000313" key="7">
    <source>
        <dbReference type="Proteomes" id="UP000694888"/>
    </source>
</evidence>
<keyword evidence="7" id="KW-1185">Reference proteome</keyword>
<dbReference type="InterPro" id="IPR027370">
    <property type="entry name" value="Znf-RING_euk"/>
</dbReference>
<dbReference type="InterPro" id="IPR000315">
    <property type="entry name" value="Znf_B-box"/>
</dbReference>
<evidence type="ECO:0000256" key="2">
    <source>
        <dbReference type="ARBA" id="ARBA00022771"/>
    </source>
</evidence>
<evidence type="ECO:0000259" key="5">
    <source>
        <dbReference type="PROSITE" id="PS50089"/>
    </source>
</evidence>
<dbReference type="PROSITE" id="PS00518">
    <property type="entry name" value="ZF_RING_1"/>
    <property type="match status" value="1"/>
</dbReference>
<dbReference type="PANTHER" id="PTHR25462">
    <property type="entry name" value="BONUS, ISOFORM C-RELATED"/>
    <property type="match status" value="1"/>
</dbReference>
<feature type="domain" description="B box-type" evidence="6">
    <location>
        <begin position="148"/>
        <end position="189"/>
    </location>
</feature>
<proteinExistence type="predicted"/>
<name>A0ABM0JB30_APLCA</name>
<evidence type="ECO:0000313" key="8">
    <source>
        <dbReference type="RefSeq" id="XP_005089573.1"/>
    </source>
</evidence>
<dbReference type="InterPro" id="IPR013083">
    <property type="entry name" value="Znf_RING/FYVE/PHD"/>
</dbReference>
<dbReference type="Proteomes" id="UP000694888">
    <property type="component" value="Unplaced"/>
</dbReference>
<dbReference type="Gene3D" id="3.30.160.60">
    <property type="entry name" value="Classic Zinc Finger"/>
    <property type="match status" value="1"/>
</dbReference>
<dbReference type="Pfam" id="PF00643">
    <property type="entry name" value="zf-B_box"/>
    <property type="match status" value="1"/>
</dbReference>